<keyword evidence="3" id="KW-1185">Reference proteome</keyword>
<protein>
    <submittedName>
        <fullName evidence="2">Uncharacterized protein</fullName>
    </submittedName>
</protein>
<accession>A0A5B7HXT6</accession>
<dbReference type="AlphaFoldDB" id="A0A5B7HXT6"/>
<name>A0A5B7HXT6_PORTR</name>
<sequence length="82" mass="8740">MGRHFVRCRLARGVRGAGGRAGGRSGLGSRLEHGGRLRFPAFLTSPPTATKLSRPHHTRPFLSPPGINSLASALLRKADSLD</sequence>
<evidence type="ECO:0000256" key="1">
    <source>
        <dbReference type="SAM" id="MobiDB-lite"/>
    </source>
</evidence>
<proteinExistence type="predicted"/>
<evidence type="ECO:0000313" key="2">
    <source>
        <dbReference type="EMBL" id="MPC74773.1"/>
    </source>
</evidence>
<dbReference type="Proteomes" id="UP000324222">
    <property type="component" value="Unassembled WGS sequence"/>
</dbReference>
<organism evidence="2 3">
    <name type="scientific">Portunus trituberculatus</name>
    <name type="common">Swimming crab</name>
    <name type="synonym">Neptunus trituberculatus</name>
    <dbReference type="NCBI Taxonomy" id="210409"/>
    <lineage>
        <taxon>Eukaryota</taxon>
        <taxon>Metazoa</taxon>
        <taxon>Ecdysozoa</taxon>
        <taxon>Arthropoda</taxon>
        <taxon>Crustacea</taxon>
        <taxon>Multicrustacea</taxon>
        <taxon>Malacostraca</taxon>
        <taxon>Eumalacostraca</taxon>
        <taxon>Eucarida</taxon>
        <taxon>Decapoda</taxon>
        <taxon>Pleocyemata</taxon>
        <taxon>Brachyura</taxon>
        <taxon>Eubrachyura</taxon>
        <taxon>Portunoidea</taxon>
        <taxon>Portunidae</taxon>
        <taxon>Portuninae</taxon>
        <taxon>Portunus</taxon>
    </lineage>
</organism>
<dbReference type="EMBL" id="VSRR010039684">
    <property type="protein sequence ID" value="MPC74773.1"/>
    <property type="molecule type" value="Genomic_DNA"/>
</dbReference>
<comment type="caution">
    <text evidence="2">The sequence shown here is derived from an EMBL/GenBank/DDBJ whole genome shotgun (WGS) entry which is preliminary data.</text>
</comment>
<reference evidence="2 3" key="1">
    <citation type="submission" date="2019-05" db="EMBL/GenBank/DDBJ databases">
        <title>Another draft genome of Portunus trituberculatus and its Hox gene families provides insights of decapod evolution.</title>
        <authorList>
            <person name="Jeong J.-H."/>
            <person name="Song I."/>
            <person name="Kim S."/>
            <person name="Choi T."/>
            <person name="Kim D."/>
            <person name="Ryu S."/>
            <person name="Kim W."/>
        </authorList>
    </citation>
    <scope>NUCLEOTIDE SEQUENCE [LARGE SCALE GENOMIC DNA]</scope>
    <source>
        <tissue evidence="2">Muscle</tissue>
    </source>
</reference>
<evidence type="ECO:0000313" key="3">
    <source>
        <dbReference type="Proteomes" id="UP000324222"/>
    </source>
</evidence>
<feature type="region of interest" description="Disordered" evidence="1">
    <location>
        <begin position="44"/>
        <end position="64"/>
    </location>
</feature>
<gene>
    <name evidence="2" type="ORF">E2C01_069148</name>
</gene>